<dbReference type="CDD" id="cd06262">
    <property type="entry name" value="metallo-hydrolase-like_MBL-fold"/>
    <property type="match status" value="2"/>
</dbReference>
<dbReference type="RefSeq" id="WP_119314806.1">
    <property type="nucleotide sequence ID" value="NZ_QXDL01000057.1"/>
</dbReference>
<dbReference type="CDD" id="cd00636">
    <property type="entry name" value="TroA-like"/>
    <property type="match status" value="1"/>
</dbReference>
<evidence type="ECO:0000313" key="3">
    <source>
        <dbReference type="Proteomes" id="UP000265715"/>
    </source>
</evidence>
<organism evidence="2 3">
    <name type="scientific">Calidithermus terrae</name>
    <dbReference type="NCBI Taxonomy" id="1408545"/>
    <lineage>
        <taxon>Bacteria</taxon>
        <taxon>Thermotogati</taxon>
        <taxon>Deinococcota</taxon>
        <taxon>Deinococci</taxon>
        <taxon>Thermales</taxon>
        <taxon>Thermaceae</taxon>
        <taxon>Calidithermus</taxon>
    </lineage>
</organism>
<dbReference type="OrthoDB" id="9761531at2"/>
<dbReference type="AlphaFoldDB" id="A0A399ENS2"/>
<dbReference type="SMART" id="SM00849">
    <property type="entry name" value="Lactamase_B"/>
    <property type="match status" value="2"/>
</dbReference>
<dbReference type="InterPro" id="IPR036866">
    <property type="entry name" value="RibonucZ/Hydroxyglut_hydro"/>
</dbReference>
<keyword evidence="2" id="KW-0378">Hydrolase</keyword>
<name>A0A399ENS2_9DEIN</name>
<protein>
    <submittedName>
        <fullName evidence="2">Hydroxyacylglutathione hydrolase</fullName>
        <ecNumber evidence="2">3.1.2.6</ecNumber>
    </submittedName>
</protein>
<proteinExistence type="predicted"/>
<gene>
    <name evidence="2" type="primary">gloB_2</name>
    <name evidence="2" type="ORF">Mterra_01680</name>
</gene>
<keyword evidence="3" id="KW-1185">Reference proteome</keyword>
<sequence length="591" mass="66034">MRPILPGLYRHTDSSHVYVLARGGRALLIEAGNGSVFERLGEAGVEQVDAVLLTHHHRDSAGGAQEAVRRGVPVYAPEGELEWLRDAEGYWQRRQLLNNYDPREHHRTLLENLEAHPLRDYGTFRWGETAIRVLPTPGHTLGSVTLGLEWGGQKLAFSGDLIAGAGQVWSLAATQWTYNGGEGLAGSILSLLDLHERGFGLLLPTHGEPLGPEAVPPTVERLWELIRLRRHNPRLLQLREQPFEAITPHLLGSRTSTANYYVLRSESGKALLFDFGYDFMFGAPSSTERAARRPWLYTLPALKRQHGVGQIEAVIPTHYHDDHVAGVNLLREQYGTEVWCAENFADLLERPHAYDLPCLWFEPIPVDRRLPLGTPLEWEEHRLTLHALPGHTRYAVAILLEAGGQRVLVGGDQYSDADGLGLNYVYPNEFRPSDYARSAELYARLRPDLILSGHWEPFSPHAGYFEALRERGEALERLHAELVPLEARAWAKAHPYRLDLSRESGLSVRVFNPHPTPQTARLYLRLPPGLEADRLEDALELPPGGEAALAFRLTARAAGLRRARVGVGLWLGGRDYGTIAEALVSTEEKDV</sequence>
<dbReference type="InterPro" id="IPR050855">
    <property type="entry name" value="NDM-1-like"/>
</dbReference>
<feature type="domain" description="Metallo-beta-lactamase" evidence="1">
    <location>
        <begin position="14"/>
        <end position="206"/>
    </location>
</feature>
<comment type="caution">
    <text evidence="2">The sequence shown here is derived from an EMBL/GenBank/DDBJ whole genome shotgun (WGS) entry which is preliminary data.</text>
</comment>
<dbReference type="Pfam" id="PF00753">
    <property type="entry name" value="Lactamase_B"/>
    <property type="match status" value="2"/>
</dbReference>
<dbReference type="PANTHER" id="PTHR42951">
    <property type="entry name" value="METALLO-BETA-LACTAMASE DOMAIN-CONTAINING"/>
    <property type="match status" value="1"/>
</dbReference>
<dbReference type="Gene3D" id="3.60.15.10">
    <property type="entry name" value="Ribonuclease Z/Hydroxyacylglutathione hydrolase-like"/>
    <property type="match status" value="2"/>
</dbReference>
<dbReference type="SUPFAM" id="SSF56281">
    <property type="entry name" value="Metallo-hydrolase/oxidoreductase"/>
    <property type="match status" value="2"/>
</dbReference>
<dbReference type="EC" id="3.1.2.6" evidence="2"/>
<dbReference type="GO" id="GO:0004416">
    <property type="term" value="F:hydroxyacylglutathione hydrolase activity"/>
    <property type="evidence" value="ECO:0007669"/>
    <property type="project" value="UniProtKB-EC"/>
</dbReference>
<dbReference type="Proteomes" id="UP000265715">
    <property type="component" value="Unassembled WGS sequence"/>
</dbReference>
<evidence type="ECO:0000259" key="1">
    <source>
        <dbReference type="SMART" id="SM00849"/>
    </source>
</evidence>
<evidence type="ECO:0000313" key="2">
    <source>
        <dbReference type="EMBL" id="RIH85535.1"/>
    </source>
</evidence>
<feature type="domain" description="Metallo-beta-lactamase" evidence="1">
    <location>
        <begin position="257"/>
        <end position="454"/>
    </location>
</feature>
<dbReference type="EMBL" id="QXDL01000057">
    <property type="protein sequence ID" value="RIH85535.1"/>
    <property type="molecule type" value="Genomic_DNA"/>
</dbReference>
<accession>A0A399ENS2</accession>
<dbReference type="InterPro" id="IPR001279">
    <property type="entry name" value="Metallo-B-lactamas"/>
</dbReference>
<reference evidence="2 3" key="1">
    <citation type="submission" date="2018-08" db="EMBL/GenBank/DDBJ databases">
        <title>Meiothermus terrae DSM 26712 genome sequencing project.</title>
        <authorList>
            <person name="Da Costa M.S."/>
            <person name="Albuquerque L."/>
            <person name="Raposo P."/>
            <person name="Froufe H.J.C."/>
            <person name="Barroso C.S."/>
            <person name="Egas C."/>
        </authorList>
    </citation>
    <scope>NUCLEOTIDE SEQUENCE [LARGE SCALE GENOMIC DNA]</scope>
    <source>
        <strain evidence="2 3">DSM 26712</strain>
    </source>
</reference>